<organism evidence="4 5">
    <name type="scientific">Meristemomyces frigidus</name>
    <dbReference type="NCBI Taxonomy" id="1508187"/>
    <lineage>
        <taxon>Eukaryota</taxon>
        <taxon>Fungi</taxon>
        <taxon>Dikarya</taxon>
        <taxon>Ascomycota</taxon>
        <taxon>Pezizomycotina</taxon>
        <taxon>Dothideomycetes</taxon>
        <taxon>Dothideomycetidae</taxon>
        <taxon>Mycosphaerellales</taxon>
        <taxon>Teratosphaeriaceae</taxon>
        <taxon>Meristemomyces</taxon>
    </lineage>
</organism>
<evidence type="ECO:0000313" key="4">
    <source>
        <dbReference type="EMBL" id="KAK5118427.1"/>
    </source>
</evidence>
<dbReference type="SUPFAM" id="SSF56300">
    <property type="entry name" value="Metallo-dependent phosphatases"/>
    <property type="match status" value="1"/>
</dbReference>
<evidence type="ECO:0000259" key="3">
    <source>
        <dbReference type="Pfam" id="PF00149"/>
    </source>
</evidence>
<accession>A0AAN7TIC9</accession>
<protein>
    <recommendedName>
        <fullName evidence="3">Calcineurin-like phosphoesterase domain-containing protein</fullName>
    </recommendedName>
</protein>
<dbReference type="PANTHER" id="PTHR42850:SF4">
    <property type="entry name" value="ZINC-DEPENDENT ENDOPOLYPHOSPHATASE"/>
    <property type="match status" value="1"/>
</dbReference>
<keyword evidence="2" id="KW-0812">Transmembrane</keyword>
<dbReference type="EMBL" id="JAVRRL010000002">
    <property type="protein sequence ID" value="KAK5118427.1"/>
    <property type="molecule type" value="Genomic_DNA"/>
</dbReference>
<sequence length="476" mass="54038">MDFRRQDHDDDHEHEQNPHRWRTNPQGAKAARKPLIEHVTNSWRRDEEIRKQTEKEDYDGDEPGFFDFDNRDSCPNSPARALRSKQCWRMFAVVLLVLVVVWYYWTCHIRPQHEQDWEYKQGFLPAQVRGSYGVAKGGHFDGVRIRDLEGRFLPGGHADPRGLRRLVFVGDVHGCRDELERLLAKVGFDKKRDHLIATGDVVSKGPDSAGVLDLLAHHGAQSVRGNHEDRLLEAWKVLSGSDAAAPSEEATSKGYSKDAALLKHLKPHHMKYLQAMPLILRIPPLPQATATATFSSSSSSSSSSHKKEHHNIAEEILVIHAGLVPHVPLERQDPYFVMNMRTIDHKTHVPSALRETKKGRSKPWIELWNWYNSRLEQGKEVAGFHVWSFREWVARQRETSGGWLEGLSGKKGSRAKEKPKPQVAMYGHDSKMGLQLHRWSKGLDTACVSGGELTALVLDAGGRVEIVQVSCRNYRS</sequence>
<keyword evidence="2" id="KW-0472">Membrane</keyword>
<feature type="compositionally biased region" description="Basic and acidic residues" evidence="1">
    <location>
        <begin position="43"/>
        <end position="55"/>
    </location>
</feature>
<feature type="domain" description="Calcineurin-like phosphoesterase" evidence="3">
    <location>
        <begin position="165"/>
        <end position="371"/>
    </location>
</feature>
<dbReference type="Gene3D" id="3.60.21.10">
    <property type="match status" value="1"/>
</dbReference>
<gene>
    <name evidence="4" type="ORF">LTR62_002941</name>
</gene>
<dbReference type="InterPro" id="IPR029052">
    <property type="entry name" value="Metallo-depent_PP-like"/>
</dbReference>
<feature type="transmembrane region" description="Helical" evidence="2">
    <location>
        <begin position="87"/>
        <end position="105"/>
    </location>
</feature>
<keyword evidence="2" id="KW-1133">Transmembrane helix</keyword>
<proteinExistence type="predicted"/>
<dbReference type="InterPro" id="IPR004843">
    <property type="entry name" value="Calcineurin-like_PHP"/>
</dbReference>
<dbReference type="PANTHER" id="PTHR42850">
    <property type="entry name" value="METALLOPHOSPHOESTERASE"/>
    <property type="match status" value="1"/>
</dbReference>
<feature type="compositionally biased region" description="Basic and acidic residues" evidence="1">
    <location>
        <begin position="1"/>
        <end position="18"/>
    </location>
</feature>
<dbReference type="GO" id="GO:0006798">
    <property type="term" value="P:polyphosphate catabolic process"/>
    <property type="evidence" value="ECO:0007669"/>
    <property type="project" value="TreeGrafter"/>
</dbReference>
<dbReference type="GO" id="GO:0000298">
    <property type="term" value="F:endopolyphosphatase activity"/>
    <property type="evidence" value="ECO:0007669"/>
    <property type="project" value="TreeGrafter"/>
</dbReference>
<dbReference type="Pfam" id="PF00149">
    <property type="entry name" value="Metallophos"/>
    <property type="match status" value="1"/>
</dbReference>
<name>A0AAN7TIC9_9PEZI</name>
<dbReference type="AlphaFoldDB" id="A0AAN7TIC9"/>
<comment type="caution">
    <text evidence="4">The sequence shown here is derived from an EMBL/GenBank/DDBJ whole genome shotgun (WGS) entry which is preliminary data.</text>
</comment>
<feature type="region of interest" description="Disordered" evidence="1">
    <location>
        <begin position="1"/>
        <end position="37"/>
    </location>
</feature>
<dbReference type="Proteomes" id="UP001310890">
    <property type="component" value="Unassembled WGS sequence"/>
</dbReference>
<dbReference type="CDD" id="cd00144">
    <property type="entry name" value="MPP_PPP_family"/>
    <property type="match status" value="1"/>
</dbReference>
<evidence type="ECO:0000313" key="5">
    <source>
        <dbReference type="Proteomes" id="UP001310890"/>
    </source>
</evidence>
<feature type="region of interest" description="Disordered" evidence="1">
    <location>
        <begin position="43"/>
        <end position="62"/>
    </location>
</feature>
<reference evidence="4" key="1">
    <citation type="submission" date="2023-08" db="EMBL/GenBank/DDBJ databases">
        <title>Black Yeasts Isolated from many extreme environments.</title>
        <authorList>
            <person name="Coleine C."/>
            <person name="Stajich J.E."/>
            <person name="Selbmann L."/>
        </authorList>
    </citation>
    <scope>NUCLEOTIDE SEQUENCE</scope>
    <source>
        <strain evidence="4">CCFEE 5401</strain>
    </source>
</reference>
<dbReference type="GO" id="GO:0016791">
    <property type="term" value="F:phosphatase activity"/>
    <property type="evidence" value="ECO:0007669"/>
    <property type="project" value="TreeGrafter"/>
</dbReference>
<evidence type="ECO:0000256" key="1">
    <source>
        <dbReference type="SAM" id="MobiDB-lite"/>
    </source>
</evidence>
<dbReference type="GO" id="GO:0005737">
    <property type="term" value="C:cytoplasm"/>
    <property type="evidence" value="ECO:0007669"/>
    <property type="project" value="TreeGrafter"/>
</dbReference>
<dbReference type="InterPro" id="IPR050126">
    <property type="entry name" value="Ap4A_hydrolase"/>
</dbReference>
<evidence type="ECO:0000256" key="2">
    <source>
        <dbReference type="SAM" id="Phobius"/>
    </source>
</evidence>